<dbReference type="InterPro" id="IPR000415">
    <property type="entry name" value="Nitroreductase-like"/>
</dbReference>
<proteinExistence type="predicted"/>
<dbReference type="AlphaFoldDB" id="A0A443J4G9"/>
<sequence length="364" mass="39013">MNRRHMIFGAGGALLLAGAGVLGWRASVGSMADYDRYAARLRAPLPVDPGTADLIRFATLAANSHNTQPWRFRVGDGMIDILPDLARATPVVDPDDHHLFISLGCAAENLSVAAMATGRPGEVEIDPGGEHVRYAFSAGTARPDPLLAAIALRQSTRADYDGRPVPAAGIEALWQAAELPGVRVVFVTDRAQMGRLRDLVVTGNEAQMTDPAFRAELKHWIRFNPRQAMTSGDGLLSAATGNPALPGFLGGPVFDLFVTAAGENEKVARQIDSSAGIVVFTAEREDRAHWIAVGRACQRFALTATALGLRHAFVNQPVEVAHLRPELAALIGEAGMRPDIVIRFGYGPTLPLSPRRPTEAMILR</sequence>
<dbReference type="InterPro" id="IPR050627">
    <property type="entry name" value="Nitroreductase/BluB"/>
</dbReference>
<keyword evidence="2" id="KW-1185">Reference proteome</keyword>
<accession>A0A443J4G9</accession>
<dbReference type="Gene3D" id="3.40.109.10">
    <property type="entry name" value="NADH Oxidase"/>
    <property type="match status" value="1"/>
</dbReference>
<dbReference type="Proteomes" id="UP000285710">
    <property type="component" value="Unassembled WGS sequence"/>
</dbReference>
<reference evidence="1 2" key="1">
    <citation type="submission" date="2019-01" db="EMBL/GenBank/DDBJ databases">
        <title>Sinorhodobacter populi sp. nov. isolated from the symptomatic bark tissue of Populus euramericana canker.</title>
        <authorList>
            <person name="Xu G."/>
        </authorList>
    </citation>
    <scope>NUCLEOTIDE SEQUENCE [LARGE SCALE GENOMIC DNA]</scope>
    <source>
        <strain evidence="1 2">2D-5</strain>
    </source>
</reference>
<dbReference type="NCBIfam" id="NF047509">
    <property type="entry name" value="Rv3131_FMN_oxido"/>
    <property type="match status" value="1"/>
</dbReference>
<name>A0A443J4G9_9RHOB</name>
<gene>
    <name evidence="1" type="ORF">D2T33_00285</name>
</gene>
<dbReference type="SUPFAM" id="SSF55469">
    <property type="entry name" value="FMN-dependent nitroreductase-like"/>
    <property type="match status" value="2"/>
</dbReference>
<reference evidence="1 2" key="2">
    <citation type="submission" date="2019-01" db="EMBL/GenBank/DDBJ databases">
        <authorList>
            <person name="Li Y."/>
        </authorList>
    </citation>
    <scope>NUCLEOTIDE SEQUENCE [LARGE SCALE GENOMIC DNA]</scope>
    <source>
        <strain evidence="1 2">2D-5</strain>
    </source>
</reference>
<comment type="caution">
    <text evidence="1">The sequence shown here is derived from an EMBL/GenBank/DDBJ whole genome shotgun (WGS) entry which is preliminary data.</text>
</comment>
<dbReference type="EMBL" id="SAUW01000001">
    <property type="protein sequence ID" value="RWR15350.1"/>
    <property type="molecule type" value="Genomic_DNA"/>
</dbReference>
<evidence type="ECO:0000313" key="1">
    <source>
        <dbReference type="EMBL" id="RWR15350.1"/>
    </source>
</evidence>
<dbReference type="GO" id="GO:0016491">
    <property type="term" value="F:oxidoreductase activity"/>
    <property type="evidence" value="ECO:0007669"/>
    <property type="project" value="InterPro"/>
</dbReference>
<protein>
    <submittedName>
        <fullName evidence="1">Tat pathway signal protein</fullName>
    </submittedName>
</protein>
<dbReference type="PANTHER" id="PTHR23026:SF123">
    <property type="entry name" value="NAD(P)H NITROREDUCTASE RV3131-RELATED"/>
    <property type="match status" value="1"/>
</dbReference>
<organism evidence="1 2">
    <name type="scientific">Paenirhodobacter populi</name>
    <dbReference type="NCBI Taxonomy" id="2306993"/>
    <lineage>
        <taxon>Bacteria</taxon>
        <taxon>Pseudomonadati</taxon>
        <taxon>Pseudomonadota</taxon>
        <taxon>Alphaproteobacteria</taxon>
        <taxon>Rhodobacterales</taxon>
        <taxon>Rhodobacter group</taxon>
        <taxon>Paenirhodobacter</taxon>
    </lineage>
</organism>
<evidence type="ECO:0000313" key="2">
    <source>
        <dbReference type="Proteomes" id="UP000285710"/>
    </source>
</evidence>
<dbReference type="RefSeq" id="WP_128268408.1">
    <property type="nucleotide sequence ID" value="NZ_SAUW01000001.1"/>
</dbReference>
<dbReference type="PANTHER" id="PTHR23026">
    <property type="entry name" value="NADPH NITROREDUCTASE"/>
    <property type="match status" value="1"/>
</dbReference>